<feature type="domain" description="Serine aminopeptidase S33" evidence="2">
    <location>
        <begin position="80"/>
        <end position="186"/>
    </location>
</feature>
<gene>
    <name evidence="3" type="ORF">Cco03nite_69830</name>
</gene>
<proteinExistence type="predicted"/>
<comment type="caution">
    <text evidence="3">The sequence shown here is derived from an EMBL/GenBank/DDBJ whole genome shotgun (WGS) entry which is preliminary data.</text>
</comment>
<dbReference type="InterPro" id="IPR022742">
    <property type="entry name" value="Hydrolase_4"/>
</dbReference>
<evidence type="ECO:0000259" key="2">
    <source>
        <dbReference type="Pfam" id="PF12146"/>
    </source>
</evidence>
<dbReference type="SUPFAM" id="SSF53474">
    <property type="entry name" value="alpha/beta-Hydrolases"/>
    <property type="match status" value="1"/>
</dbReference>
<dbReference type="PANTHER" id="PTHR12277:SF79">
    <property type="entry name" value="XAA-PRO DIPEPTIDYL-PEPTIDASE-RELATED"/>
    <property type="match status" value="1"/>
</dbReference>
<dbReference type="GO" id="GO:0016787">
    <property type="term" value="F:hydrolase activity"/>
    <property type="evidence" value="ECO:0007669"/>
    <property type="project" value="UniProtKB-KW"/>
</dbReference>
<dbReference type="InterPro" id="IPR029058">
    <property type="entry name" value="AB_hydrolase_fold"/>
</dbReference>
<dbReference type="RefSeq" id="WP_239167905.1">
    <property type="nucleotide sequence ID" value="NZ_BAAALC010000034.1"/>
</dbReference>
<evidence type="ECO:0000313" key="3">
    <source>
        <dbReference type="EMBL" id="GIG10283.1"/>
    </source>
</evidence>
<sequence>MLKASSLVRPALIVLLVIAMLVTALWLLQRRLIFLPDTAHPGPAAQTIPGAQDVTLHTTDGLALTAWLVPPTGPDRDLTVLVAGGNAGNRADRAPVARALAARGFTVLLMDYRGYGGNPGSPSEAGLALDVRAAYRHLVDEAKARPDRIIYFGESLGCAAVTGLAVEHPPAGLLLRSPFTDLAATAAEHYPFLPVRLMLRDRFPVAEQIAGIAVPTAVVYGTEDSIVPAEQSLAVAKAAAGAVEITPVAGADHNDVVLFEGHELMAAVDRLADRIDGVS</sequence>
<keyword evidence="1" id="KW-1133">Transmembrane helix</keyword>
<feature type="transmembrane region" description="Helical" evidence="1">
    <location>
        <begin position="7"/>
        <end position="28"/>
    </location>
</feature>
<dbReference type="Proteomes" id="UP000630887">
    <property type="component" value="Unassembled WGS sequence"/>
</dbReference>
<name>A0A8J3KX39_9ACTN</name>
<dbReference type="PANTHER" id="PTHR12277">
    <property type="entry name" value="ALPHA/BETA HYDROLASE DOMAIN-CONTAINING PROTEIN"/>
    <property type="match status" value="1"/>
</dbReference>
<evidence type="ECO:0000313" key="4">
    <source>
        <dbReference type="Proteomes" id="UP000630887"/>
    </source>
</evidence>
<protein>
    <submittedName>
        <fullName evidence="3">Alpha/beta hydrolase</fullName>
    </submittedName>
</protein>
<reference evidence="3 4" key="1">
    <citation type="submission" date="2021-01" db="EMBL/GenBank/DDBJ databases">
        <title>Whole genome shotgun sequence of Catellatospora coxensis NBRC 107359.</title>
        <authorList>
            <person name="Komaki H."/>
            <person name="Tamura T."/>
        </authorList>
    </citation>
    <scope>NUCLEOTIDE SEQUENCE [LARGE SCALE GENOMIC DNA]</scope>
    <source>
        <strain evidence="3 4">NBRC 107359</strain>
    </source>
</reference>
<organism evidence="3 4">
    <name type="scientific">Catellatospora coxensis</name>
    <dbReference type="NCBI Taxonomy" id="310354"/>
    <lineage>
        <taxon>Bacteria</taxon>
        <taxon>Bacillati</taxon>
        <taxon>Actinomycetota</taxon>
        <taxon>Actinomycetes</taxon>
        <taxon>Micromonosporales</taxon>
        <taxon>Micromonosporaceae</taxon>
        <taxon>Catellatospora</taxon>
    </lineage>
</organism>
<dbReference type="EMBL" id="BONI01000084">
    <property type="protein sequence ID" value="GIG10283.1"/>
    <property type="molecule type" value="Genomic_DNA"/>
</dbReference>
<keyword evidence="4" id="KW-1185">Reference proteome</keyword>
<dbReference type="Pfam" id="PF12146">
    <property type="entry name" value="Hydrolase_4"/>
    <property type="match status" value="1"/>
</dbReference>
<keyword evidence="3" id="KW-0378">Hydrolase</keyword>
<accession>A0A8J3KX39</accession>
<keyword evidence="1" id="KW-0472">Membrane</keyword>
<keyword evidence="1" id="KW-0812">Transmembrane</keyword>
<dbReference type="Gene3D" id="3.40.50.1820">
    <property type="entry name" value="alpha/beta hydrolase"/>
    <property type="match status" value="1"/>
</dbReference>
<dbReference type="AlphaFoldDB" id="A0A8J3KX39"/>
<evidence type="ECO:0000256" key="1">
    <source>
        <dbReference type="SAM" id="Phobius"/>
    </source>
</evidence>